<protein>
    <submittedName>
        <fullName evidence="1">Nucleotidyltransferase family protein</fullName>
    </submittedName>
</protein>
<accession>A0ABS0BLW6</accession>
<dbReference type="Pfam" id="PF06042">
    <property type="entry name" value="NTP_transf_6"/>
    <property type="match status" value="1"/>
</dbReference>
<organism evidence="1 2">
    <name type="scientific">Pseudomonas neuropathica</name>
    <dbReference type="NCBI Taxonomy" id="2730425"/>
    <lineage>
        <taxon>Bacteria</taxon>
        <taxon>Pseudomonadati</taxon>
        <taxon>Pseudomonadota</taxon>
        <taxon>Gammaproteobacteria</taxon>
        <taxon>Pseudomonadales</taxon>
        <taxon>Pseudomonadaceae</taxon>
        <taxon>Pseudomonas</taxon>
    </lineage>
</organism>
<reference evidence="1 2" key="1">
    <citation type="submission" date="2020-08" db="EMBL/GenBank/DDBJ databases">
        <title>Description of novel Pseudomonas species.</title>
        <authorList>
            <person name="Duman M."/>
            <person name="Mulet M."/>
            <person name="Altun S."/>
            <person name="Saticioglu I.B."/>
            <person name="Lalucat J."/>
            <person name="Garcia-Valdes E."/>
        </authorList>
    </citation>
    <scope>NUCLEOTIDE SEQUENCE [LARGE SCALE GENOMIC DNA]</scope>
    <source>
        <strain evidence="1 2">P155</strain>
    </source>
</reference>
<proteinExistence type="predicted"/>
<comment type="caution">
    <text evidence="1">The sequence shown here is derived from an EMBL/GenBank/DDBJ whole genome shotgun (WGS) entry which is preliminary data.</text>
</comment>
<dbReference type="PANTHER" id="PTHR39166">
    <property type="entry name" value="BLL1166 PROTEIN"/>
    <property type="match status" value="1"/>
</dbReference>
<dbReference type="EMBL" id="JACOPX010000006">
    <property type="protein sequence ID" value="MBF6033546.1"/>
    <property type="molecule type" value="Genomic_DNA"/>
</dbReference>
<gene>
    <name evidence="1" type="ORF">H8F23_09825</name>
</gene>
<evidence type="ECO:0000313" key="1">
    <source>
        <dbReference type="EMBL" id="MBF6033546.1"/>
    </source>
</evidence>
<dbReference type="RefSeq" id="WP_194934220.1">
    <property type="nucleotide sequence ID" value="NZ_JACOPX010000006.1"/>
</dbReference>
<sequence length="186" mass="21512">MKHVAQLKALLTHDPARMKILRIARDLNLPDCWIAAGFVRSLVWDHLHQRKPSALPDDIDVIWFDPARANTETDSALDRKLSSRCSEVNWSVKNQARMHLRNADTPYQSTTDAMTCWPETATAVAVRLDHHDEVEVSAPLGLEDLFSGVVRPTDRFRSEKYPLFLDRIRSKAWREIWPELIFVTQR</sequence>
<keyword evidence="2" id="KW-1185">Reference proteome</keyword>
<name>A0ABS0BLW6_9PSED</name>
<evidence type="ECO:0000313" key="2">
    <source>
        <dbReference type="Proteomes" id="UP000722111"/>
    </source>
</evidence>
<dbReference type="Proteomes" id="UP000722111">
    <property type="component" value="Unassembled WGS sequence"/>
</dbReference>
<dbReference type="InterPro" id="IPR009267">
    <property type="entry name" value="NTP_transf_6"/>
</dbReference>
<dbReference type="PANTHER" id="PTHR39166:SF1">
    <property type="entry name" value="BLL1166 PROTEIN"/>
    <property type="match status" value="1"/>
</dbReference>